<dbReference type="OrthoDB" id="8829812at2759"/>
<feature type="compositionally biased region" description="Basic residues" evidence="1">
    <location>
        <begin position="464"/>
        <end position="480"/>
    </location>
</feature>
<organism evidence="3 4">
    <name type="scientific">Menidia menidia</name>
    <name type="common">Atlantic silverside</name>
    <dbReference type="NCBI Taxonomy" id="238744"/>
    <lineage>
        <taxon>Eukaryota</taxon>
        <taxon>Metazoa</taxon>
        <taxon>Chordata</taxon>
        <taxon>Craniata</taxon>
        <taxon>Vertebrata</taxon>
        <taxon>Euteleostomi</taxon>
        <taxon>Actinopterygii</taxon>
        <taxon>Neopterygii</taxon>
        <taxon>Teleostei</taxon>
        <taxon>Neoteleostei</taxon>
        <taxon>Acanthomorphata</taxon>
        <taxon>Ovalentaria</taxon>
        <taxon>Atherinomorphae</taxon>
        <taxon>Atheriniformes</taxon>
        <taxon>Atherinopsidae</taxon>
        <taxon>Menidiinae</taxon>
        <taxon>Menidia</taxon>
    </lineage>
</organism>
<feature type="region of interest" description="Disordered" evidence="1">
    <location>
        <begin position="411"/>
        <end position="486"/>
    </location>
</feature>
<accession>A0A8S4APA5</accession>
<sequence length="594" mass="64156">MISARPLKSAALSGLLAAGHNWTESLEGNAATGNEDSSSSRTDKRNFVSEVRHDLQEVAPELLPDEGVQDGVEAAVEVGHVPGHGQDLDAYLLLGAAPLAEQRPGVDQQRGVEGQVAGHEHQHHGQHHADGLPPLAVLRPHQRARHAPVAERHRQERHQEAHRHLQAGHQQLDQSGRVVAELAVEQRGKGQNPGEDPDRQTDEAAVDGGFGAEPEGAAGPDDGHVAVPANTGQQQHAAVQVDAVGRAEGLAGRGAHGPGAALVVRDEGQRQHEEQVRNRHVDQVHVRHGLGPLVEDVGGDHHAVAQQAEHEDGGVDVGLRQELRGGGSVSPVFAAVILTFLGSFLFWVLETVCRWEMLLGSTAEVSCCCFHLRAREPKTLVCTRQLALQVIPRAGAPGFCSMSKSGSLRVKNPFKFKSPEKDGKLPRRAESLRDPRQDPGDLHPGPGPLSPGDASPSPVSPKEKKGKRLFPFKLRRKKSKSSKDPGEVFFPDTDELDKFNSHLAAASQMRLASSSHVIRVYFRNVEMGVTGVNSPPRHNEAVVMRRIIEVTSLTKYLICSNPSTSTVDGSEKKDISRSHIAIGFVCLVLEEHEH</sequence>
<proteinExistence type="predicted"/>
<keyword evidence="2" id="KW-0472">Membrane</keyword>
<feature type="compositionally biased region" description="Basic and acidic residues" evidence="1">
    <location>
        <begin position="417"/>
        <end position="441"/>
    </location>
</feature>
<feature type="region of interest" description="Disordered" evidence="1">
    <location>
        <begin position="145"/>
        <end position="220"/>
    </location>
</feature>
<evidence type="ECO:0000256" key="2">
    <source>
        <dbReference type="SAM" id="Phobius"/>
    </source>
</evidence>
<feature type="transmembrane region" description="Helical" evidence="2">
    <location>
        <begin position="329"/>
        <end position="349"/>
    </location>
</feature>
<evidence type="ECO:0000256" key="1">
    <source>
        <dbReference type="SAM" id="MobiDB-lite"/>
    </source>
</evidence>
<dbReference type="EMBL" id="CAJRST010002224">
    <property type="protein sequence ID" value="CAG5866191.1"/>
    <property type="molecule type" value="Genomic_DNA"/>
</dbReference>
<protein>
    <submittedName>
        <fullName evidence="3">(Atlantic silverside) hypothetical protein</fullName>
    </submittedName>
</protein>
<dbReference type="Proteomes" id="UP000677803">
    <property type="component" value="Unassembled WGS sequence"/>
</dbReference>
<name>A0A8S4APA5_9TELE</name>
<reference evidence="3" key="1">
    <citation type="submission" date="2021-05" db="EMBL/GenBank/DDBJ databases">
        <authorList>
            <person name="Tigano A."/>
        </authorList>
    </citation>
    <scope>NUCLEOTIDE SEQUENCE</scope>
</reference>
<comment type="caution">
    <text evidence="3">The sequence shown here is derived from an EMBL/GenBank/DDBJ whole genome shotgun (WGS) entry which is preliminary data.</text>
</comment>
<feature type="compositionally biased region" description="Basic and acidic residues" evidence="1">
    <location>
        <begin position="148"/>
        <end position="163"/>
    </location>
</feature>
<evidence type="ECO:0000313" key="4">
    <source>
        <dbReference type="Proteomes" id="UP000677803"/>
    </source>
</evidence>
<feature type="compositionally biased region" description="Basic and acidic residues" evidence="1">
    <location>
        <begin position="41"/>
        <end position="50"/>
    </location>
</feature>
<feature type="compositionally biased region" description="Polar residues" evidence="1">
    <location>
        <begin position="26"/>
        <end position="40"/>
    </location>
</feature>
<evidence type="ECO:0000313" key="3">
    <source>
        <dbReference type="EMBL" id="CAG5866191.1"/>
    </source>
</evidence>
<feature type="region of interest" description="Disordered" evidence="1">
    <location>
        <begin position="26"/>
        <end position="50"/>
    </location>
</feature>
<dbReference type="AlphaFoldDB" id="A0A8S4APA5"/>
<keyword evidence="2" id="KW-0812">Transmembrane</keyword>
<keyword evidence="4" id="KW-1185">Reference proteome</keyword>
<gene>
    <name evidence="3" type="ORF">MMEN_LOCUS2940</name>
</gene>
<keyword evidence="2" id="KW-1133">Transmembrane helix</keyword>